<name>X0XDF6_9ZZZZ</name>
<dbReference type="EMBL" id="BARS01042345">
    <property type="protein sequence ID" value="GAG41224.1"/>
    <property type="molecule type" value="Genomic_DNA"/>
</dbReference>
<protein>
    <submittedName>
        <fullName evidence="1">Uncharacterized protein</fullName>
    </submittedName>
</protein>
<dbReference type="AlphaFoldDB" id="X0XDF6"/>
<accession>X0XDF6</accession>
<organism evidence="1">
    <name type="scientific">marine sediment metagenome</name>
    <dbReference type="NCBI Taxonomy" id="412755"/>
    <lineage>
        <taxon>unclassified sequences</taxon>
        <taxon>metagenomes</taxon>
        <taxon>ecological metagenomes</taxon>
    </lineage>
</organism>
<feature type="non-terminal residue" evidence="1">
    <location>
        <position position="1"/>
    </location>
</feature>
<reference evidence="1" key="1">
    <citation type="journal article" date="2014" name="Front. Microbiol.">
        <title>High frequency of phylogenetically diverse reductive dehalogenase-homologous genes in deep subseafloor sedimentary metagenomes.</title>
        <authorList>
            <person name="Kawai M."/>
            <person name="Futagami T."/>
            <person name="Toyoda A."/>
            <person name="Takaki Y."/>
            <person name="Nishi S."/>
            <person name="Hori S."/>
            <person name="Arai W."/>
            <person name="Tsubouchi T."/>
            <person name="Morono Y."/>
            <person name="Uchiyama I."/>
            <person name="Ito T."/>
            <person name="Fujiyama A."/>
            <person name="Inagaki F."/>
            <person name="Takami H."/>
        </authorList>
    </citation>
    <scope>NUCLEOTIDE SEQUENCE</scope>
    <source>
        <strain evidence="1">Expedition CK06-06</strain>
    </source>
</reference>
<gene>
    <name evidence="1" type="ORF">S01H1_64255</name>
</gene>
<sequence length="102" mass="11384">DVTHQHRYVLVEIVTDGWNYEAIMTQQVVDGVAASRALRQGADNDPIGHLVAKLEKGGGGTDTIEYESKRSYLSHLHISASNRRGVKYQPCTMRFKVRGNIT</sequence>
<comment type="caution">
    <text evidence="1">The sequence shown here is derived from an EMBL/GenBank/DDBJ whole genome shotgun (WGS) entry which is preliminary data.</text>
</comment>
<proteinExistence type="predicted"/>
<evidence type="ECO:0000313" key="1">
    <source>
        <dbReference type="EMBL" id="GAG41224.1"/>
    </source>
</evidence>